<evidence type="ECO:0000313" key="2">
    <source>
        <dbReference type="Proteomes" id="UP000758603"/>
    </source>
</evidence>
<organism evidence="1 2">
    <name type="scientific">Truncatella angustata</name>
    <dbReference type="NCBI Taxonomy" id="152316"/>
    <lineage>
        <taxon>Eukaryota</taxon>
        <taxon>Fungi</taxon>
        <taxon>Dikarya</taxon>
        <taxon>Ascomycota</taxon>
        <taxon>Pezizomycotina</taxon>
        <taxon>Sordariomycetes</taxon>
        <taxon>Xylariomycetidae</taxon>
        <taxon>Amphisphaeriales</taxon>
        <taxon>Sporocadaceae</taxon>
        <taxon>Truncatella</taxon>
    </lineage>
</organism>
<dbReference type="EMBL" id="JAGPXC010000011">
    <property type="protein sequence ID" value="KAH6645627.1"/>
    <property type="molecule type" value="Genomic_DNA"/>
</dbReference>
<dbReference type="GeneID" id="70133113"/>
<gene>
    <name evidence="1" type="ORF">BKA67DRAFT_585880</name>
</gene>
<evidence type="ECO:0000313" key="1">
    <source>
        <dbReference type="EMBL" id="KAH6645627.1"/>
    </source>
</evidence>
<sequence length="191" mass="20807">MSKPPRDQNPYKLSWSTSGLTPLGQIQQSYEIVHATGIFSSGPEFTLISRTGANPGAIVGTFDWHSLSQKVKMKFPSRNVEISYRALNGHFDAHGDIGRVEWKATGMDGYKASWRLSEADGKLLSIVELHSSGKTGTIEIQRTDLPWEAFEEVLVSSLAQIEDHRRLLRNARKSAIGALASAAGLGAVIGT</sequence>
<reference evidence="1" key="1">
    <citation type="journal article" date="2021" name="Nat. Commun.">
        <title>Genetic determinants of endophytism in the Arabidopsis root mycobiome.</title>
        <authorList>
            <person name="Mesny F."/>
            <person name="Miyauchi S."/>
            <person name="Thiergart T."/>
            <person name="Pickel B."/>
            <person name="Atanasova L."/>
            <person name="Karlsson M."/>
            <person name="Huettel B."/>
            <person name="Barry K.W."/>
            <person name="Haridas S."/>
            <person name="Chen C."/>
            <person name="Bauer D."/>
            <person name="Andreopoulos W."/>
            <person name="Pangilinan J."/>
            <person name="LaButti K."/>
            <person name="Riley R."/>
            <person name="Lipzen A."/>
            <person name="Clum A."/>
            <person name="Drula E."/>
            <person name="Henrissat B."/>
            <person name="Kohler A."/>
            <person name="Grigoriev I.V."/>
            <person name="Martin F.M."/>
            <person name="Hacquard S."/>
        </authorList>
    </citation>
    <scope>NUCLEOTIDE SEQUENCE</scope>
    <source>
        <strain evidence="1">MPI-SDFR-AT-0073</strain>
    </source>
</reference>
<accession>A0A9P8RGX6</accession>
<protein>
    <submittedName>
        <fullName evidence="1">Uncharacterized protein</fullName>
    </submittedName>
</protein>
<keyword evidence="2" id="KW-1185">Reference proteome</keyword>
<dbReference type="AlphaFoldDB" id="A0A9P8RGX6"/>
<dbReference type="Proteomes" id="UP000758603">
    <property type="component" value="Unassembled WGS sequence"/>
</dbReference>
<comment type="caution">
    <text evidence="1">The sequence shown here is derived from an EMBL/GenBank/DDBJ whole genome shotgun (WGS) entry which is preliminary data.</text>
</comment>
<name>A0A9P8RGX6_9PEZI</name>
<dbReference type="RefSeq" id="XP_045952141.1">
    <property type="nucleotide sequence ID" value="XM_046104222.1"/>
</dbReference>
<proteinExistence type="predicted"/>
<dbReference type="OrthoDB" id="5117488at2759"/>